<dbReference type="InterPro" id="IPR027417">
    <property type="entry name" value="P-loop_NTPase"/>
</dbReference>
<dbReference type="Gene3D" id="3.40.50.300">
    <property type="entry name" value="P-loop containing nucleotide triphosphate hydrolases"/>
    <property type="match status" value="1"/>
</dbReference>
<gene>
    <name evidence="1" type="ORF">BTG_05695</name>
</gene>
<dbReference type="EMBL" id="CP003752">
    <property type="protein sequence ID" value="AFQ14631.1"/>
    <property type="molecule type" value="Genomic_DNA"/>
</dbReference>
<dbReference type="AlphaFoldDB" id="A0A9W3J5I5"/>
<dbReference type="Pfam" id="PF13481">
    <property type="entry name" value="AAA_25"/>
    <property type="match status" value="1"/>
</dbReference>
<sequence>MSLISGEVLLSKIIEENNVEALKKHGIKRTDFQTKTEQKVYDFITSYNLEYGEAPSFTAVISSIPEFNYHTDVTDSFDYISKRLKEKKLQADAENYLTKEALPDWGKVAPEEWINSTTEKLKSLVSENSYSSKVGTDLVTDFNDFLAEYDEGKAGKSNRSFGSSFESMKKAIGNYITGNMYTWYARSGRGKSFITTKEGIHMAQFEGATLLVWSMEMSKFEWLARAYSIISANEKLINQKIQGAEYLAGFKSNELINGKLSEDDEESFRDFLRTLNEHITGRIIIRGKTDRDFTDRTVDALESDILNTNADVVIVDPFYLLDYERNRDNTTGGAATATSQKLNRVAGSTDTIIFAITQADEVRDDKNDEGDRSLRVPERSEVKKTTALLEDAFLLIGLDTCDGRFQISLNKGRQGGEDTTFEGVYLPAIGYVREPQIEEVKAQLNQFSNYDLGDM</sequence>
<evidence type="ECO:0000313" key="1">
    <source>
        <dbReference type="EMBL" id="AFQ14631.1"/>
    </source>
</evidence>
<accession>A0A9W3J5I5</accession>
<dbReference type="KEGG" id="bti:BTG_05695"/>
<name>A0A9W3J5I5_BACTU</name>
<dbReference type="SUPFAM" id="SSF52540">
    <property type="entry name" value="P-loop containing nucleoside triphosphate hydrolases"/>
    <property type="match status" value="1"/>
</dbReference>
<dbReference type="Proteomes" id="UP000005259">
    <property type="component" value="Chromosome"/>
</dbReference>
<dbReference type="RefSeq" id="WP_000053022.1">
    <property type="nucleotide sequence ID" value="NC_018500.1"/>
</dbReference>
<proteinExistence type="predicted"/>
<organism evidence="1 2">
    <name type="scientific">Bacillus thuringiensis HD-771</name>
    <dbReference type="NCBI Taxonomy" id="1218175"/>
    <lineage>
        <taxon>Bacteria</taxon>
        <taxon>Bacillati</taxon>
        <taxon>Bacillota</taxon>
        <taxon>Bacilli</taxon>
        <taxon>Bacillales</taxon>
        <taxon>Bacillaceae</taxon>
        <taxon>Bacillus</taxon>
        <taxon>Bacillus cereus group</taxon>
    </lineage>
</organism>
<evidence type="ECO:0000313" key="2">
    <source>
        <dbReference type="Proteomes" id="UP000005259"/>
    </source>
</evidence>
<protein>
    <submittedName>
        <fullName evidence="1">Uncharacterized protein</fullName>
    </submittedName>
</protein>
<reference evidence="1 2" key="1">
    <citation type="submission" date="2012-08" db="EMBL/GenBank/DDBJ databases">
        <authorList>
            <person name="Doggett N."/>
            <person name="Teshima H."/>
            <person name="Bruce D."/>
            <person name="Detter J.C."/>
            <person name="Johnson S.L."/>
            <person name="Han C."/>
        </authorList>
    </citation>
    <scope>NUCLEOTIDE SEQUENCE [LARGE SCALE GENOMIC DNA]</scope>
    <source>
        <strain evidence="1 2">HD-771</strain>
    </source>
</reference>